<feature type="region of interest" description="Disordered" evidence="1">
    <location>
        <begin position="185"/>
        <end position="204"/>
    </location>
</feature>
<dbReference type="InterPro" id="IPR051317">
    <property type="entry name" value="Gfo/Idh/MocA_oxidoreduct"/>
</dbReference>
<keyword evidence="5" id="KW-1185">Reference proteome</keyword>
<protein>
    <submittedName>
        <fullName evidence="4">Gfo/Idh/MocA family oxidoreductase</fullName>
    </submittedName>
</protein>
<evidence type="ECO:0000256" key="1">
    <source>
        <dbReference type="SAM" id="MobiDB-lite"/>
    </source>
</evidence>
<proteinExistence type="predicted"/>
<dbReference type="Proteomes" id="UP001285263">
    <property type="component" value="Unassembled WGS sequence"/>
</dbReference>
<dbReference type="RefSeq" id="WP_320421727.1">
    <property type="nucleotide sequence ID" value="NZ_JAXCLA010000002.1"/>
</dbReference>
<dbReference type="InterPro" id="IPR000683">
    <property type="entry name" value="Gfo/Idh/MocA-like_OxRdtase_N"/>
</dbReference>
<comment type="caution">
    <text evidence="4">The sequence shown here is derived from an EMBL/GenBank/DDBJ whole genome shotgun (WGS) entry which is preliminary data.</text>
</comment>
<evidence type="ECO:0000259" key="3">
    <source>
        <dbReference type="Pfam" id="PF22725"/>
    </source>
</evidence>
<evidence type="ECO:0000313" key="5">
    <source>
        <dbReference type="Proteomes" id="UP001285263"/>
    </source>
</evidence>
<dbReference type="Gene3D" id="3.40.50.720">
    <property type="entry name" value="NAD(P)-binding Rossmann-like Domain"/>
    <property type="match status" value="1"/>
</dbReference>
<feature type="domain" description="GFO/IDH/MocA-like oxidoreductase" evidence="3">
    <location>
        <begin position="157"/>
        <end position="288"/>
    </location>
</feature>
<dbReference type="SUPFAM" id="SSF51735">
    <property type="entry name" value="NAD(P)-binding Rossmann-fold domains"/>
    <property type="match status" value="1"/>
</dbReference>
<dbReference type="Pfam" id="PF01408">
    <property type="entry name" value="GFO_IDH_MocA"/>
    <property type="match status" value="1"/>
</dbReference>
<gene>
    <name evidence="4" type="ORF">SNE35_04815</name>
</gene>
<sequence>MTIASPNLNPVIALLGRRLRLAVIGGGPGSFIGAMHRQAARLDDGYELVAAALSSDPEKSVQAGVSLGLPAERAYASGLALLQAEAQRTDGADVIAIMTPNDSHFELSVTALKLGFDVICDKPMTNTLAEARELHAVQQQSGRVFCLTHNYTGYPMVRQARAMVEAGELGELRLMQVEYVQGGRADESIPPGQNKKRWKEDGRGGPSLVMGDIGTHAHNLLRFVSGLEVAEVAAEIGPIVPGRVVHDYAGAMLRMEGGARGSFWVTQTAAGVENCLRLRISGNRGTLEWMQEVPQELLFKPLGAPQQKRTPNGPGTLPFAARSCRIVAGHPEGFHEGFANLYKDAGEAIAARRAGAAPDPLALHFPNALDGLRGVEFVDAVMRSSEANGAWMKPGA</sequence>
<dbReference type="Gene3D" id="3.30.360.10">
    <property type="entry name" value="Dihydrodipicolinate Reductase, domain 2"/>
    <property type="match status" value="1"/>
</dbReference>
<dbReference type="PANTHER" id="PTHR43708:SF3">
    <property type="entry name" value="OXIDOREDUCTASE"/>
    <property type="match status" value="1"/>
</dbReference>
<feature type="domain" description="Gfo/Idh/MocA-like oxidoreductase N-terminal" evidence="2">
    <location>
        <begin position="20"/>
        <end position="146"/>
    </location>
</feature>
<dbReference type="InterPro" id="IPR036291">
    <property type="entry name" value="NAD(P)-bd_dom_sf"/>
</dbReference>
<dbReference type="InterPro" id="IPR055170">
    <property type="entry name" value="GFO_IDH_MocA-like_dom"/>
</dbReference>
<evidence type="ECO:0000313" key="4">
    <source>
        <dbReference type="EMBL" id="MDY0743811.1"/>
    </source>
</evidence>
<dbReference type="Pfam" id="PF22725">
    <property type="entry name" value="GFO_IDH_MocA_C3"/>
    <property type="match status" value="1"/>
</dbReference>
<organism evidence="4 5">
    <name type="scientific">Roseateles agri</name>
    <dbReference type="NCBI Taxonomy" id="3098619"/>
    <lineage>
        <taxon>Bacteria</taxon>
        <taxon>Pseudomonadati</taxon>
        <taxon>Pseudomonadota</taxon>
        <taxon>Betaproteobacteria</taxon>
        <taxon>Burkholderiales</taxon>
        <taxon>Sphaerotilaceae</taxon>
        <taxon>Roseateles</taxon>
    </lineage>
</organism>
<dbReference type="EMBL" id="JAXCLA010000002">
    <property type="protein sequence ID" value="MDY0743811.1"/>
    <property type="molecule type" value="Genomic_DNA"/>
</dbReference>
<accession>A0ABU5DC06</accession>
<name>A0ABU5DC06_9BURK</name>
<reference evidence="4 5" key="1">
    <citation type="submission" date="2023-11" db="EMBL/GenBank/DDBJ databases">
        <title>Paucibacter sp. nov., isolated from fresh soil in Korea.</title>
        <authorList>
            <person name="Le N.T.T."/>
        </authorList>
    </citation>
    <scope>NUCLEOTIDE SEQUENCE [LARGE SCALE GENOMIC DNA]</scope>
    <source>
        <strain evidence="4 5">R3-3</strain>
    </source>
</reference>
<evidence type="ECO:0000259" key="2">
    <source>
        <dbReference type="Pfam" id="PF01408"/>
    </source>
</evidence>
<dbReference type="PANTHER" id="PTHR43708">
    <property type="entry name" value="CONSERVED EXPRESSED OXIDOREDUCTASE (EUROFUNG)"/>
    <property type="match status" value="1"/>
</dbReference>
<dbReference type="SUPFAM" id="SSF55347">
    <property type="entry name" value="Glyceraldehyde-3-phosphate dehydrogenase-like, C-terminal domain"/>
    <property type="match status" value="1"/>
</dbReference>